<reference evidence="5" key="1">
    <citation type="submission" date="2018-05" db="EMBL/GenBank/DDBJ databases">
        <authorList>
            <person name="Lanie J.A."/>
            <person name="Ng W.-L."/>
            <person name="Kazmierczak K.M."/>
            <person name="Andrzejewski T.M."/>
            <person name="Davidsen T.M."/>
            <person name="Wayne K.J."/>
            <person name="Tettelin H."/>
            <person name="Glass J.I."/>
            <person name="Rusch D."/>
            <person name="Podicherti R."/>
            <person name="Tsui H.-C.T."/>
            <person name="Winkler M.E."/>
        </authorList>
    </citation>
    <scope>NUCLEOTIDE SEQUENCE</scope>
</reference>
<dbReference type="AlphaFoldDB" id="A0A381TN12"/>
<evidence type="ECO:0000256" key="2">
    <source>
        <dbReference type="ARBA" id="ARBA00023125"/>
    </source>
</evidence>
<dbReference type="SMART" id="SM00895">
    <property type="entry name" value="FCD"/>
    <property type="match status" value="1"/>
</dbReference>
<proteinExistence type="predicted"/>
<evidence type="ECO:0000259" key="4">
    <source>
        <dbReference type="PROSITE" id="PS50949"/>
    </source>
</evidence>
<keyword evidence="3" id="KW-0804">Transcription</keyword>
<keyword evidence="1" id="KW-0805">Transcription regulation</keyword>
<evidence type="ECO:0000256" key="1">
    <source>
        <dbReference type="ARBA" id="ARBA00023015"/>
    </source>
</evidence>
<dbReference type="GO" id="GO:0003700">
    <property type="term" value="F:DNA-binding transcription factor activity"/>
    <property type="evidence" value="ECO:0007669"/>
    <property type="project" value="InterPro"/>
</dbReference>
<dbReference type="Pfam" id="PF07729">
    <property type="entry name" value="FCD"/>
    <property type="match status" value="1"/>
</dbReference>
<dbReference type="EMBL" id="UINC01004870">
    <property type="protein sequence ID" value="SVA17452.1"/>
    <property type="molecule type" value="Genomic_DNA"/>
</dbReference>
<dbReference type="GO" id="GO:0003677">
    <property type="term" value="F:DNA binding"/>
    <property type="evidence" value="ECO:0007669"/>
    <property type="project" value="UniProtKB-KW"/>
</dbReference>
<evidence type="ECO:0000256" key="3">
    <source>
        <dbReference type="ARBA" id="ARBA00023163"/>
    </source>
</evidence>
<dbReference type="InterPro" id="IPR008920">
    <property type="entry name" value="TF_FadR/GntR_C"/>
</dbReference>
<dbReference type="PANTHER" id="PTHR43537">
    <property type="entry name" value="TRANSCRIPTIONAL REGULATOR, GNTR FAMILY"/>
    <property type="match status" value="1"/>
</dbReference>
<dbReference type="SUPFAM" id="SSF46785">
    <property type="entry name" value="Winged helix' DNA-binding domain"/>
    <property type="match status" value="1"/>
</dbReference>
<dbReference type="InterPro" id="IPR000524">
    <property type="entry name" value="Tscrpt_reg_HTH_GntR"/>
</dbReference>
<dbReference type="PROSITE" id="PS50949">
    <property type="entry name" value="HTH_GNTR"/>
    <property type="match status" value="1"/>
</dbReference>
<organism evidence="5">
    <name type="scientific">marine metagenome</name>
    <dbReference type="NCBI Taxonomy" id="408172"/>
    <lineage>
        <taxon>unclassified sequences</taxon>
        <taxon>metagenomes</taxon>
        <taxon>ecological metagenomes</taxon>
    </lineage>
</organism>
<feature type="non-terminal residue" evidence="5">
    <location>
        <position position="1"/>
    </location>
</feature>
<dbReference type="InterPro" id="IPR036390">
    <property type="entry name" value="WH_DNA-bd_sf"/>
</dbReference>
<dbReference type="SMART" id="SM00345">
    <property type="entry name" value="HTH_GNTR"/>
    <property type="match status" value="1"/>
</dbReference>
<dbReference type="PANTHER" id="PTHR43537:SF20">
    <property type="entry name" value="HTH-TYPE TRANSCRIPTIONAL REPRESSOR GLAR"/>
    <property type="match status" value="1"/>
</dbReference>
<gene>
    <name evidence="5" type="ORF">METZ01_LOCUS70306</name>
</gene>
<keyword evidence="2" id="KW-0238">DNA-binding</keyword>
<evidence type="ECO:0000313" key="5">
    <source>
        <dbReference type="EMBL" id="SVA17452.1"/>
    </source>
</evidence>
<dbReference type="Pfam" id="PF00392">
    <property type="entry name" value="GntR"/>
    <property type="match status" value="1"/>
</dbReference>
<feature type="domain" description="HTH gntR-type" evidence="4">
    <location>
        <begin position="6"/>
        <end position="73"/>
    </location>
</feature>
<dbReference type="InterPro" id="IPR011711">
    <property type="entry name" value="GntR_C"/>
</dbReference>
<dbReference type="Gene3D" id="1.10.10.10">
    <property type="entry name" value="Winged helix-like DNA-binding domain superfamily/Winged helix DNA-binding domain"/>
    <property type="match status" value="1"/>
</dbReference>
<dbReference type="SUPFAM" id="SSF48008">
    <property type="entry name" value="GntR ligand-binding domain-like"/>
    <property type="match status" value="1"/>
</dbReference>
<dbReference type="InterPro" id="IPR036388">
    <property type="entry name" value="WH-like_DNA-bd_sf"/>
</dbReference>
<dbReference type="Gene3D" id="1.20.120.530">
    <property type="entry name" value="GntR ligand-binding domain-like"/>
    <property type="match status" value="1"/>
</dbReference>
<accession>A0A381TN12</accession>
<protein>
    <recommendedName>
        <fullName evidence="4">HTH gntR-type domain-containing protein</fullName>
    </recommendedName>
</protein>
<name>A0A381TN12_9ZZZZ</name>
<sequence length="220" mass="25158">VNSSNQNTALDTLNSLSSDIIKGKYLPREKLHIETLAEFYQIGQNSIREALSQLIDKDLVNWDNQKGFFVSDISIDDLADIYQAIAKIEMLCVEMAIKKGDDYWEANVLATSHRLTRSDASSQIDADEWQSRHLAFHGALVSGCMSPRLFQIRHTLYEKSTRYRNLWLKEIVTKTNRDDVNQKEHAELTDLALNRDIDGATRLIEKHILTHVELIKSSLS</sequence>